<keyword evidence="6" id="KW-1185">Reference proteome</keyword>
<dbReference type="InterPro" id="IPR058852">
    <property type="entry name" value="HTH_77"/>
</dbReference>
<dbReference type="SMART" id="SM01043">
    <property type="entry name" value="BTAD"/>
    <property type="match status" value="1"/>
</dbReference>
<dbReference type="PRINTS" id="PR00364">
    <property type="entry name" value="DISEASERSIST"/>
</dbReference>
<feature type="DNA-binding region" description="OmpR/PhoB-type" evidence="3">
    <location>
        <begin position="1"/>
        <end position="96"/>
    </location>
</feature>
<gene>
    <name evidence="5" type="ORF">GCM10022214_15960</name>
</gene>
<comment type="caution">
    <text evidence="5">The sequence shown here is derived from an EMBL/GenBank/DDBJ whole genome shotgun (WGS) entry which is preliminary data.</text>
</comment>
<dbReference type="PANTHER" id="PTHR47691">
    <property type="entry name" value="REGULATOR-RELATED"/>
    <property type="match status" value="1"/>
</dbReference>
<evidence type="ECO:0000313" key="5">
    <source>
        <dbReference type="EMBL" id="GAA4063324.1"/>
    </source>
</evidence>
<dbReference type="CDD" id="cd15831">
    <property type="entry name" value="BTAD"/>
    <property type="match status" value="1"/>
</dbReference>
<dbReference type="Pfam" id="PF03704">
    <property type="entry name" value="BTAD"/>
    <property type="match status" value="1"/>
</dbReference>
<dbReference type="Pfam" id="PF25872">
    <property type="entry name" value="HTH_77"/>
    <property type="match status" value="1"/>
</dbReference>
<dbReference type="Proteomes" id="UP001500683">
    <property type="component" value="Unassembled WGS sequence"/>
</dbReference>
<dbReference type="PROSITE" id="PS51755">
    <property type="entry name" value="OMPR_PHOB"/>
    <property type="match status" value="1"/>
</dbReference>
<dbReference type="SUPFAM" id="SSF52540">
    <property type="entry name" value="P-loop containing nucleoside triphosphate hydrolases"/>
    <property type="match status" value="1"/>
</dbReference>
<dbReference type="InterPro" id="IPR027417">
    <property type="entry name" value="P-loop_NTPase"/>
</dbReference>
<dbReference type="InterPro" id="IPR036388">
    <property type="entry name" value="WH-like_DNA-bd_sf"/>
</dbReference>
<evidence type="ECO:0000256" key="3">
    <source>
        <dbReference type="PROSITE-ProRule" id="PRU01091"/>
    </source>
</evidence>
<dbReference type="SUPFAM" id="SSF46894">
    <property type="entry name" value="C-terminal effector domain of the bipartite response regulators"/>
    <property type="match status" value="1"/>
</dbReference>
<accession>A0ABP7VD67</accession>
<dbReference type="Pfam" id="PF00486">
    <property type="entry name" value="Trans_reg_C"/>
    <property type="match status" value="1"/>
</dbReference>
<name>A0ABP7VD67_9ACTN</name>
<organism evidence="5 6">
    <name type="scientific">Actinomadura miaoliensis</name>
    <dbReference type="NCBI Taxonomy" id="430685"/>
    <lineage>
        <taxon>Bacteria</taxon>
        <taxon>Bacillati</taxon>
        <taxon>Actinomycetota</taxon>
        <taxon>Actinomycetes</taxon>
        <taxon>Streptosporangiales</taxon>
        <taxon>Thermomonosporaceae</taxon>
        <taxon>Actinomadura</taxon>
    </lineage>
</organism>
<evidence type="ECO:0000259" key="4">
    <source>
        <dbReference type="PROSITE" id="PS51755"/>
    </source>
</evidence>
<sequence length="1078" mass="115841">MRFGVLGPLAVWTDEGSPVAVPGVKVRALLADLLVHEGRPVPADRLIDDLWGERPPGNPAAALAVKVSQLRRVLEDAQPGGRGLVATRPAGYAVDVGADGLDAVRFQDLIDRARRTGDPAARAELLRDALALWRGPALADFADEPFAQPTVVRLEELRLAAQEDHAEARLALGDDAGLAAELGDLVAVHPLRERLRALHMRALYRAGRQHEALESFESLRTRLAEELGLDPGAELVALQRSILTQDPSLGGPPRGNLPAAASELIGRDAAVAEIGDRLRGDRLVTLTGPGGVGKTRLALAVASGAAEAFPDGAWLVELAAFDPGRAASDPAQSAGAALDPLTDVVTAALDIRDSPGPGTPVERLACALRARRMLLVLDNCEHVVEEAAELADRLLRAVPGLRILATSREPLAVAGEVVWSVPPLGVPARDADPAEVARCDAVRLFAARASAAARGFRLDEGNAAAVGVLCRRLDGIPLALELAATRVRALGVHGLVARLDDRFRLLATGHRGAPPRQQTLMAMIDWSWDLLAEPERAVLRRLSVHADGCSPEAAEAVCAGADVPAADVLDLLIRLVDRSLVVMTERGGDGPRYRLLESVAAYCADRLAEAGEHEAVRRAHRRHYVELAERAAPGLRGDDQARWLRLLDAETANLRAAFDGAVADRDADAALRLVNALAWYWMLRGRLTEARRCLDAALALDERVSVPYARATAWSVGLAQLQGAAKDADRRAALRLFDQVDDPGGLAHARWFLAFTGSEEADRSFDDALLDRAQEGFAATGDRWGEGAVLIVRAKQAHSRGEPARLEGLAGRAARIFGELGDRWGQLQAAEWLGGLADLTGDYDRADRLLRDSLRLAEELHLWPDVVGRLGWLGWIAVMRDDLVQARRYGERSLDMAVEHGFAAFTLGSLVLGYTAYREGALDEAETHLRALLNAEHVETPLYLPIVLIGLGRVAERRGDAETAMTHHRDALGYAVRYQGPRDTVFSLEGMAAALVLAGDHLEAARCLGAAAEIRRRKGMRPGPAERADIEGVAAALRRALTEEAFMAEHDRAARDADEFVRSVLAAERSAVLVDDLA</sequence>
<evidence type="ECO:0000313" key="6">
    <source>
        <dbReference type="Proteomes" id="UP001500683"/>
    </source>
</evidence>
<reference evidence="6" key="1">
    <citation type="journal article" date="2019" name="Int. J. Syst. Evol. Microbiol.">
        <title>The Global Catalogue of Microorganisms (GCM) 10K type strain sequencing project: providing services to taxonomists for standard genome sequencing and annotation.</title>
        <authorList>
            <consortium name="The Broad Institute Genomics Platform"/>
            <consortium name="The Broad Institute Genome Sequencing Center for Infectious Disease"/>
            <person name="Wu L."/>
            <person name="Ma J."/>
        </authorList>
    </citation>
    <scope>NUCLEOTIDE SEQUENCE [LARGE SCALE GENOMIC DNA]</scope>
    <source>
        <strain evidence="6">JCM 16702</strain>
    </source>
</reference>
<dbReference type="InterPro" id="IPR005158">
    <property type="entry name" value="BTAD"/>
</dbReference>
<dbReference type="RefSeq" id="WP_344943032.1">
    <property type="nucleotide sequence ID" value="NZ_BAAAZG010000006.1"/>
</dbReference>
<dbReference type="SUPFAM" id="SSF48452">
    <property type="entry name" value="TPR-like"/>
    <property type="match status" value="3"/>
</dbReference>
<evidence type="ECO:0000256" key="2">
    <source>
        <dbReference type="ARBA" id="ARBA00023125"/>
    </source>
</evidence>
<dbReference type="Gene3D" id="1.10.10.10">
    <property type="entry name" value="Winged helix-like DNA-binding domain superfamily/Winged helix DNA-binding domain"/>
    <property type="match status" value="1"/>
</dbReference>
<dbReference type="EMBL" id="BAAAZG010000006">
    <property type="protein sequence ID" value="GAA4063324.1"/>
    <property type="molecule type" value="Genomic_DNA"/>
</dbReference>
<dbReference type="PANTHER" id="PTHR47691:SF3">
    <property type="entry name" value="HTH-TYPE TRANSCRIPTIONAL REGULATOR RV0890C-RELATED"/>
    <property type="match status" value="1"/>
</dbReference>
<dbReference type="InterPro" id="IPR011990">
    <property type="entry name" value="TPR-like_helical_dom_sf"/>
</dbReference>
<keyword evidence="2 3" id="KW-0238">DNA-binding</keyword>
<protein>
    <submittedName>
        <fullName evidence="5">BTAD domain-containing putative transcriptional regulator</fullName>
    </submittedName>
</protein>
<dbReference type="SMART" id="SM00862">
    <property type="entry name" value="Trans_reg_C"/>
    <property type="match status" value="1"/>
</dbReference>
<dbReference type="InterPro" id="IPR016032">
    <property type="entry name" value="Sig_transdc_resp-reg_C-effctor"/>
</dbReference>
<comment type="similarity">
    <text evidence="1">Belongs to the AfsR/DnrI/RedD regulatory family.</text>
</comment>
<feature type="domain" description="OmpR/PhoB-type" evidence="4">
    <location>
        <begin position="1"/>
        <end position="96"/>
    </location>
</feature>
<dbReference type="InterPro" id="IPR001867">
    <property type="entry name" value="OmpR/PhoB-type_DNA-bd"/>
</dbReference>
<dbReference type="Gene3D" id="1.25.40.10">
    <property type="entry name" value="Tetratricopeptide repeat domain"/>
    <property type="match status" value="3"/>
</dbReference>
<proteinExistence type="inferred from homology"/>
<evidence type="ECO:0000256" key="1">
    <source>
        <dbReference type="ARBA" id="ARBA00005820"/>
    </source>
</evidence>